<accession>A0ABT9BBD2</accession>
<dbReference type="EMBL" id="JAUQSY010000007">
    <property type="protein sequence ID" value="MDO7875572.1"/>
    <property type="molecule type" value="Genomic_DNA"/>
</dbReference>
<evidence type="ECO:0000313" key="3">
    <source>
        <dbReference type="Proteomes" id="UP001176429"/>
    </source>
</evidence>
<evidence type="ECO:0000256" key="1">
    <source>
        <dbReference type="SAM" id="MobiDB-lite"/>
    </source>
</evidence>
<dbReference type="RefSeq" id="WP_305006882.1">
    <property type="nucleotide sequence ID" value="NZ_JAUQSY010000007.1"/>
</dbReference>
<proteinExistence type="predicted"/>
<organism evidence="2 3">
    <name type="scientific">Hymenobacter aranciens</name>
    <dbReference type="NCBI Taxonomy" id="3063996"/>
    <lineage>
        <taxon>Bacteria</taxon>
        <taxon>Pseudomonadati</taxon>
        <taxon>Bacteroidota</taxon>
        <taxon>Cytophagia</taxon>
        <taxon>Cytophagales</taxon>
        <taxon>Hymenobacteraceae</taxon>
        <taxon>Hymenobacter</taxon>
    </lineage>
</organism>
<reference evidence="2" key="1">
    <citation type="submission" date="2023-07" db="EMBL/GenBank/DDBJ databases">
        <authorList>
            <person name="Kim M.K."/>
        </authorList>
    </citation>
    <scope>NUCLEOTIDE SEQUENCE</scope>
    <source>
        <strain evidence="2">ASUV-10-1</strain>
    </source>
</reference>
<protein>
    <submittedName>
        <fullName evidence="2">Uncharacterized protein</fullName>
    </submittedName>
</protein>
<sequence>MKASPTPYNFRNPHLKPYPHQRDRSRPESNASVECDALGPWPASPLMPPAPPIFPGSPGWRPVYVVRSNAQTQRLTV</sequence>
<feature type="region of interest" description="Disordered" evidence="1">
    <location>
        <begin position="1"/>
        <end position="38"/>
    </location>
</feature>
<evidence type="ECO:0000313" key="2">
    <source>
        <dbReference type="EMBL" id="MDO7875572.1"/>
    </source>
</evidence>
<name>A0ABT9BBD2_9BACT</name>
<dbReference type="Proteomes" id="UP001176429">
    <property type="component" value="Unassembled WGS sequence"/>
</dbReference>
<comment type="caution">
    <text evidence="2">The sequence shown here is derived from an EMBL/GenBank/DDBJ whole genome shotgun (WGS) entry which is preliminary data.</text>
</comment>
<gene>
    <name evidence="2" type="ORF">Q5H93_12585</name>
</gene>
<keyword evidence="3" id="KW-1185">Reference proteome</keyword>